<name>A0ABN7SDP6_OIKDI</name>
<evidence type="ECO:0000313" key="2">
    <source>
        <dbReference type="Proteomes" id="UP001158576"/>
    </source>
</evidence>
<accession>A0ABN7SDP6</accession>
<evidence type="ECO:0000313" key="1">
    <source>
        <dbReference type="EMBL" id="CAG5098480.1"/>
    </source>
</evidence>
<protein>
    <submittedName>
        <fullName evidence="1">Oidioi.mRNA.OKI2018_I69.XSR.g15706.t1.cds</fullName>
    </submittedName>
</protein>
<dbReference type="EMBL" id="OU015569">
    <property type="protein sequence ID" value="CAG5098480.1"/>
    <property type="molecule type" value="Genomic_DNA"/>
</dbReference>
<dbReference type="Proteomes" id="UP001158576">
    <property type="component" value="Chromosome XSR"/>
</dbReference>
<sequence length="155" mass="17787">MQRFGDIIISPSPSDFFYTIYHRALTLANITETDFILIGGQNDIFEYGLIDRPKQLQESGYQLICPELGDCEHFRKPKHIAATFFGGIKGTTLLPSQYRKNKTVELYDYPWVVEKDNEVVSIVVSETQKSIFREVSRCSKKMHQIELADGFEDVA</sequence>
<keyword evidence="2" id="KW-1185">Reference proteome</keyword>
<reference evidence="1 2" key="1">
    <citation type="submission" date="2021-04" db="EMBL/GenBank/DDBJ databases">
        <authorList>
            <person name="Bliznina A."/>
        </authorList>
    </citation>
    <scope>NUCLEOTIDE SEQUENCE [LARGE SCALE GENOMIC DNA]</scope>
</reference>
<proteinExistence type="predicted"/>
<organism evidence="1 2">
    <name type="scientific">Oikopleura dioica</name>
    <name type="common">Tunicate</name>
    <dbReference type="NCBI Taxonomy" id="34765"/>
    <lineage>
        <taxon>Eukaryota</taxon>
        <taxon>Metazoa</taxon>
        <taxon>Chordata</taxon>
        <taxon>Tunicata</taxon>
        <taxon>Appendicularia</taxon>
        <taxon>Copelata</taxon>
        <taxon>Oikopleuridae</taxon>
        <taxon>Oikopleura</taxon>
    </lineage>
</organism>
<gene>
    <name evidence="1" type="ORF">OKIOD_LOCUS7264</name>
</gene>